<evidence type="ECO:0000313" key="4">
    <source>
        <dbReference type="Proteomes" id="UP000245712"/>
    </source>
</evidence>
<feature type="compositionally biased region" description="Basic and acidic residues" evidence="1">
    <location>
        <begin position="104"/>
        <end position="115"/>
    </location>
</feature>
<keyword evidence="2" id="KW-0472">Membrane</keyword>
<evidence type="ECO:0000313" key="3">
    <source>
        <dbReference type="EMBL" id="PVX85512.1"/>
    </source>
</evidence>
<reference evidence="3 4" key="1">
    <citation type="submission" date="2018-05" db="EMBL/GenBank/DDBJ databases">
        <title>Genomic Encyclopedia of Type Strains, Phase IV (KMG-V): Genome sequencing to study the core and pangenomes of soil and plant-associated prokaryotes.</title>
        <authorList>
            <person name="Whitman W."/>
        </authorList>
    </citation>
    <scope>NUCLEOTIDE SEQUENCE [LARGE SCALE GENOMIC DNA]</scope>
    <source>
        <strain evidence="3 4">SCZa-39</strain>
    </source>
</reference>
<organism evidence="3 4">
    <name type="scientific">Paraburkholderia unamae</name>
    <dbReference type="NCBI Taxonomy" id="219649"/>
    <lineage>
        <taxon>Bacteria</taxon>
        <taxon>Pseudomonadati</taxon>
        <taxon>Pseudomonadota</taxon>
        <taxon>Betaproteobacteria</taxon>
        <taxon>Burkholderiales</taxon>
        <taxon>Burkholderiaceae</taxon>
        <taxon>Paraburkholderia</taxon>
    </lineage>
</organism>
<evidence type="ECO:0000256" key="2">
    <source>
        <dbReference type="SAM" id="Phobius"/>
    </source>
</evidence>
<keyword evidence="2" id="KW-1133">Transmembrane helix</keyword>
<name>A0ABX5KRK4_9BURK</name>
<feature type="transmembrane region" description="Helical" evidence="2">
    <location>
        <begin position="12"/>
        <end position="36"/>
    </location>
</feature>
<dbReference type="Proteomes" id="UP000245712">
    <property type="component" value="Unassembled WGS sequence"/>
</dbReference>
<feature type="compositionally biased region" description="Basic residues" evidence="1">
    <location>
        <begin position="91"/>
        <end position="103"/>
    </location>
</feature>
<keyword evidence="4" id="KW-1185">Reference proteome</keyword>
<evidence type="ECO:0000256" key="1">
    <source>
        <dbReference type="SAM" id="MobiDB-lite"/>
    </source>
</evidence>
<protein>
    <submittedName>
        <fullName evidence="3">Uncharacterized protein</fullName>
    </submittedName>
</protein>
<feature type="region of interest" description="Disordered" evidence="1">
    <location>
        <begin position="91"/>
        <end position="115"/>
    </location>
</feature>
<comment type="caution">
    <text evidence="3">The sequence shown here is derived from an EMBL/GenBank/DDBJ whole genome shotgun (WGS) entry which is preliminary data.</text>
</comment>
<dbReference type="RefSeq" id="WP_112174973.1">
    <property type="nucleotide sequence ID" value="NZ_CAJZAT010000192.1"/>
</dbReference>
<gene>
    <name evidence="3" type="ORF">C7402_10380</name>
</gene>
<dbReference type="EMBL" id="QEOB01000003">
    <property type="protein sequence ID" value="PVX85512.1"/>
    <property type="molecule type" value="Genomic_DNA"/>
</dbReference>
<accession>A0ABX5KRK4</accession>
<dbReference type="PROSITE" id="PS51257">
    <property type="entry name" value="PROKAR_LIPOPROTEIN"/>
    <property type="match status" value="1"/>
</dbReference>
<sequence length="115" mass="13141">MRTRSPFEICAPFGIFVIACALSIPTLVIAMAWMTLGVCCLGYRTLADFPTDGVPHRWRHGMRGGCLLFYHLAGWPWYMRHDLRAFARHSQRFTSGKRSRNRGARADHDANGKHH</sequence>
<proteinExistence type="predicted"/>
<keyword evidence="2" id="KW-0812">Transmembrane</keyword>